<accession>A0AAP7KEA7</accession>
<organism evidence="1 2">
    <name type="scientific">Pseudomonas monteilii</name>
    <dbReference type="NCBI Taxonomy" id="76759"/>
    <lineage>
        <taxon>Bacteria</taxon>
        <taxon>Pseudomonadati</taxon>
        <taxon>Pseudomonadota</taxon>
        <taxon>Gammaproteobacteria</taxon>
        <taxon>Pseudomonadales</taxon>
        <taxon>Pseudomonadaceae</taxon>
        <taxon>Pseudomonas</taxon>
    </lineage>
</organism>
<protein>
    <recommendedName>
        <fullName evidence="3">DUF4852 domain-containing protein</fullName>
    </recommendedName>
</protein>
<dbReference type="AlphaFoldDB" id="A0AAP7KEA7"/>
<dbReference type="EMBL" id="LSTU01000057">
    <property type="protein sequence ID" value="OAH45972.1"/>
    <property type="molecule type" value="Genomic_DNA"/>
</dbReference>
<reference evidence="2" key="1">
    <citation type="submission" date="2016-02" db="EMBL/GenBank/DDBJ databases">
        <title>Dietzia cinnamea strain CD11_5 genome sequencing and assembly.</title>
        <authorList>
            <person name="Kaur G."/>
            <person name="Nair G.R."/>
            <person name="Mayilraj S."/>
        </authorList>
    </citation>
    <scope>NUCLEOTIDE SEQUENCE [LARGE SCALE GENOMIC DNA]</scope>
    <source>
        <strain evidence="2">CD10_2</strain>
    </source>
</reference>
<dbReference type="Proteomes" id="UP000077242">
    <property type="component" value="Unassembled WGS sequence"/>
</dbReference>
<proteinExistence type="predicted"/>
<dbReference type="RefSeq" id="WP_063977510.1">
    <property type="nucleotide sequence ID" value="NZ_LSTU01000057.1"/>
</dbReference>
<name>A0AAP7KEA7_9PSED</name>
<dbReference type="PROSITE" id="PS51257">
    <property type="entry name" value="PROKAR_LIPOPROTEIN"/>
    <property type="match status" value="1"/>
</dbReference>
<sequence length="300" mass="33615">MSSLKPDFVRSIALASAIASALLLVGCKDEKEAPKEAKKQVETAAKVDEPTFESLNNTLVAKFSNPGEGQPESYLDILYPATAFRLYNSYRTWDETGQDIAEFLKTSVPSDATTAEVFQLGREYGDTTDEFKKRDLSEKISAQTKAEAEKVNGNRLVKFLSVPTNPVSLELGKYNFDEKSFKIDHCLFSDKLKYTKEEARLAQSMKGADQERCYFRTTNTELRVGFVGGSDVRFKVEDSDLARKIEGERGNLKIEVFGYVDSVERERVGGNLVKERTVLIAPQKLLLIDSSDKVIFETKI</sequence>
<evidence type="ECO:0000313" key="1">
    <source>
        <dbReference type="EMBL" id="OAH45972.1"/>
    </source>
</evidence>
<evidence type="ECO:0008006" key="3">
    <source>
        <dbReference type="Google" id="ProtNLM"/>
    </source>
</evidence>
<gene>
    <name evidence="1" type="ORF">AYJ70_28550</name>
</gene>
<evidence type="ECO:0000313" key="2">
    <source>
        <dbReference type="Proteomes" id="UP000077242"/>
    </source>
</evidence>
<comment type="caution">
    <text evidence="1">The sequence shown here is derived from an EMBL/GenBank/DDBJ whole genome shotgun (WGS) entry which is preliminary data.</text>
</comment>